<evidence type="ECO:0000256" key="3">
    <source>
        <dbReference type="ARBA" id="ARBA00023082"/>
    </source>
</evidence>
<evidence type="ECO:0000313" key="7">
    <source>
        <dbReference type="EMBL" id="PQQ25267.1"/>
    </source>
</evidence>
<dbReference type="InterPro" id="IPR014284">
    <property type="entry name" value="RNA_pol_sigma-70_dom"/>
</dbReference>
<dbReference type="AlphaFoldDB" id="A0A2S8Q0M7"/>
<dbReference type="Gene3D" id="1.10.1740.10">
    <property type="match status" value="1"/>
</dbReference>
<dbReference type="SUPFAM" id="SSF88659">
    <property type="entry name" value="Sigma3 and sigma4 domains of RNA polymerase sigma factors"/>
    <property type="match status" value="1"/>
</dbReference>
<evidence type="ECO:0000259" key="6">
    <source>
        <dbReference type="Pfam" id="PF08281"/>
    </source>
</evidence>
<keyword evidence="8" id="KW-1185">Reference proteome</keyword>
<keyword evidence="2" id="KW-0805">Transcription regulation</keyword>
<protein>
    <submittedName>
        <fullName evidence="7">RNA polymerase subunit sigma</fullName>
    </submittedName>
</protein>
<evidence type="ECO:0000259" key="5">
    <source>
        <dbReference type="Pfam" id="PF04542"/>
    </source>
</evidence>
<dbReference type="GO" id="GO:0003677">
    <property type="term" value="F:DNA binding"/>
    <property type="evidence" value="ECO:0007669"/>
    <property type="project" value="InterPro"/>
</dbReference>
<gene>
    <name evidence="7" type="ORF">C6H66_13170</name>
</gene>
<dbReference type="PANTHER" id="PTHR43133">
    <property type="entry name" value="RNA POLYMERASE ECF-TYPE SIGMA FACTO"/>
    <property type="match status" value="1"/>
</dbReference>
<dbReference type="InterPro" id="IPR036388">
    <property type="entry name" value="WH-like_DNA-bd_sf"/>
</dbReference>
<dbReference type="Pfam" id="PF08281">
    <property type="entry name" value="Sigma70_r4_2"/>
    <property type="match status" value="1"/>
</dbReference>
<dbReference type="InterPro" id="IPR013249">
    <property type="entry name" value="RNA_pol_sigma70_r4_t2"/>
</dbReference>
<reference evidence="7 8" key="1">
    <citation type="submission" date="2018-02" db="EMBL/GenBank/DDBJ databases">
        <title>Five New Genomes of Indian Photorhabdus Isolates TSA.</title>
        <authorList>
            <person name="Dubay B."/>
            <person name="Somvanshi V.S."/>
        </authorList>
    </citation>
    <scope>NUCLEOTIDE SEQUENCE [LARGE SCALE GENOMIC DNA]</scope>
    <source>
        <strain evidence="7 8">H1</strain>
    </source>
</reference>
<dbReference type="GO" id="GO:0016987">
    <property type="term" value="F:sigma factor activity"/>
    <property type="evidence" value="ECO:0007669"/>
    <property type="project" value="UniProtKB-KW"/>
</dbReference>
<dbReference type="CDD" id="cd06171">
    <property type="entry name" value="Sigma70_r4"/>
    <property type="match status" value="1"/>
</dbReference>
<dbReference type="SUPFAM" id="SSF88946">
    <property type="entry name" value="Sigma2 domain of RNA polymerase sigma factors"/>
    <property type="match status" value="1"/>
</dbReference>
<dbReference type="Gene3D" id="1.10.10.10">
    <property type="entry name" value="Winged helix-like DNA-binding domain superfamily/Winged helix DNA-binding domain"/>
    <property type="match status" value="1"/>
</dbReference>
<organism evidence="7 8">
    <name type="scientific">Photorhabdus hindustanensis</name>
    <dbReference type="NCBI Taxonomy" id="2918802"/>
    <lineage>
        <taxon>Bacteria</taxon>
        <taxon>Pseudomonadati</taxon>
        <taxon>Pseudomonadota</taxon>
        <taxon>Gammaproteobacteria</taxon>
        <taxon>Enterobacterales</taxon>
        <taxon>Morganellaceae</taxon>
        <taxon>Photorhabdus</taxon>
    </lineage>
</organism>
<comment type="caution">
    <text evidence="7">The sequence shown here is derived from an EMBL/GenBank/DDBJ whole genome shotgun (WGS) entry which is preliminary data.</text>
</comment>
<evidence type="ECO:0000256" key="4">
    <source>
        <dbReference type="ARBA" id="ARBA00023163"/>
    </source>
</evidence>
<name>A0A2S8Q0M7_9GAMM</name>
<evidence type="ECO:0000256" key="1">
    <source>
        <dbReference type="ARBA" id="ARBA00010641"/>
    </source>
</evidence>
<evidence type="ECO:0000256" key="2">
    <source>
        <dbReference type="ARBA" id="ARBA00023015"/>
    </source>
</evidence>
<dbReference type="GO" id="GO:0006352">
    <property type="term" value="P:DNA-templated transcription initiation"/>
    <property type="evidence" value="ECO:0007669"/>
    <property type="project" value="InterPro"/>
</dbReference>
<feature type="domain" description="RNA polymerase sigma factor 70 region 4 type 2" evidence="6">
    <location>
        <begin position="112"/>
        <end position="163"/>
    </location>
</feature>
<keyword evidence="4" id="KW-0804">Transcription</keyword>
<accession>A0A2S8Q0M7</accession>
<dbReference type="Proteomes" id="UP000239550">
    <property type="component" value="Unassembled WGS sequence"/>
</dbReference>
<dbReference type="InterPro" id="IPR013324">
    <property type="entry name" value="RNA_pol_sigma_r3/r4-like"/>
</dbReference>
<evidence type="ECO:0000313" key="8">
    <source>
        <dbReference type="Proteomes" id="UP000239550"/>
    </source>
</evidence>
<dbReference type="InterPro" id="IPR013325">
    <property type="entry name" value="RNA_pol_sigma_r2"/>
</dbReference>
<dbReference type="RefSeq" id="WP_046395581.1">
    <property type="nucleotide sequence ID" value="NZ_CAWNTA010000088.1"/>
</dbReference>
<dbReference type="Pfam" id="PF04542">
    <property type="entry name" value="Sigma70_r2"/>
    <property type="match status" value="1"/>
</dbReference>
<feature type="domain" description="RNA polymerase sigma-70 region 2" evidence="5">
    <location>
        <begin position="16"/>
        <end position="81"/>
    </location>
</feature>
<sequence length="169" mass="19802">MKMTVNVSDTQQIQCMYIHNHDWLFRWLKHRLNCDETAADLTQDTFVKLLRSPLPQQLNEPRAYIVTIAKGLMVNWYRRRSLEQSYLDLLVSLPEPLIPAPEQKLIILETLQEIDIMLNQLPTPVQTVFLLSQIEGMKYEDIANQMNISLSTVKRYMKQGFYQCLIAMA</sequence>
<dbReference type="NCBIfam" id="TIGR02937">
    <property type="entry name" value="sigma70-ECF"/>
    <property type="match status" value="1"/>
</dbReference>
<keyword evidence="3" id="KW-0731">Sigma factor</keyword>
<proteinExistence type="inferred from homology"/>
<comment type="similarity">
    <text evidence="1">Belongs to the sigma-70 factor family. ECF subfamily.</text>
</comment>
<dbReference type="PANTHER" id="PTHR43133:SF63">
    <property type="entry name" value="RNA POLYMERASE SIGMA FACTOR FECI-RELATED"/>
    <property type="match status" value="1"/>
</dbReference>
<dbReference type="InterPro" id="IPR007627">
    <property type="entry name" value="RNA_pol_sigma70_r2"/>
</dbReference>
<dbReference type="InterPro" id="IPR039425">
    <property type="entry name" value="RNA_pol_sigma-70-like"/>
</dbReference>
<dbReference type="EMBL" id="PUWT01000032">
    <property type="protein sequence ID" value="PQQ25267.1"/>
    <property type="molecule type" value="Genomic_DNA"/>
</dbReference>